<evidence type="ECO:0000256" key="1">
    <source>
        <dbReference type="SAM" id="MobiDB-lite"/>
    </source>
</evidence>
<dbReference type="HOGENOM" id="CLU_156172_0_0_1"/>
<organism evidence="2">
    <name type="scientific">Oryza punctata</name>
    <name type="common">Red rice</name>
    <dbReference type="NCBI Taxonomy" id="4537"/>
    <lineage>
        <taxon>Eukaryota</taxon>
        <taxon>Viridiplantae</taxon>
        <taxon>Streptophyta</taxon>
        <taxon>Embryophyta</taxon>
        <taxon>Tracheophyta</taxon>
        <taxon>Spermatophyta</taxon>
        <taxon>Magnoliopsida</taxon>
        <taxon>Liliopsida</taxon>
        <taxon>Poales</taxon>
        <taxon>Poaceae</taxon>
        <taxon>BOP clade</taxon>
        <taxon>Oryzoideae</taxon>
        <taxon>Oryzeae</taxon>
        <taxon>Oryzinae</taxon>
        <taxon>Oryza</taxon>
    </lineage>
</organism>
<dbReference type="PANTHER" id="PTHR34998:SF9">
    <property type="entry name" value="OS04G0357400 PROTEIN"/>
    <property type="match status" value="1"/>
</dbReference>
<dbReference type="Gramene" id="OPUNC04G08260.1">
    <property type="protein sequence ID" value="OPUNC04G08260.1"/>
    <property type="gene ID" value="OPUNC04G08260"/>
</dbReference>
<evidence type="ECO:0000313" key="2">
    <source>
        <dbReference type="EnsemblPlants" id="OPUNC04G08260.1"/>
    </source>
</evidence>
<dbReference type="Proteomes" id="UP000026962">
    <property type="component" value="Chromosome 4"/>
</dbReference>
<proteinExistence type="predicted"/>
<protein>
    <submittedName>
        <fullName evidence="2">Uncharacterized protein</fullName>
    </submittedName>
</protein>
<reference evidence="2" key="2">
    <citation type="submission" date="2018-05" db="EMBL/GenBank/DDBJ databases">
        <title>OpunRS2 (Oryza punctata Reference Sequence Version 2).</title>
        <authorList>
            <person name="Zhang J."/>
            <person name="Kudrna D."/>
            <person name="Lee S."/>
            <person name="Talag J."/>
            <person name="Welchert J."/>
            <person name="Wing R.A."/>
        </authorList>
    </citation>
    <scope>NUCLEOTIDE SEQUENCE [LARGE SCALE GENOMIC DNA]</scope>
</reference>
<dbReference type="AlphaFoldDB" id="A0A0E0KPQ5"/>
<accession>A0A0E0KPQ5</accession>
<feature type="region of interest" description="Disordered" evidence="1">
    <location>
        <begin position="1"/>
        <end position="25"/>
    </location>
</feature>
<reference evidence="2" key="1">
    <citation type="submission" date="2015-04" db="UniProtKB">
        <authorList>
            <consortium name="EnsemblPlants"/>
        </authorList>
    </citation>
    <scope>IDENTIFICATION</scope>
</reference>
<sequence>MDRGDATPHLHDDADRSRAGAGEEVDGVAAPGAVPAAAGVAKVAAAAAWVEDAVGIDLQLQAEAAPLAMVLAAAAAGVGVDDDHEVHRRVLQARGGGYVNPSLVANRQSCTRSCPARGGSYTGRGNLCIFHNRSC</sequence>
<dbReference type="PANTHER" id="PTHR34998">
    <property type="entry name" value="OS04G0357400 PROTEIN-RELATED"/>
    <property type="match status" value="1"/>
</dbReference>
<evidence type="ECO:0000313" key="3">
    <source>
        <dbReference type="Proteomes" id="UP000026962"/>
    </source>
</evidence>
<feature type="compositionally biased region" description="Basic and acidic residues" evidence="1">
    <location>
        <begin position="1"/>
        <end position="18"/>
    </location>
</feature>
<dbReference type="OMA" id="DHEVHRR"/>
<dbReference type="EnsemblPlants" id="OPUNC04G08260.1">
    <property type="protein sequence ID" value="OPUNC04G08260.1"/>
    <property type="gene ID" value="OPUNC04G08260"/>
</dbReference>
<keyword evidence="3" id="KW-1185">Reference proteome</keyword>
<name>A0A0E0KPQ5_ORYPU</name>